<evidence type="ECO:0000259" key="3">
    <source>
        <dbReference type="Pfam" id="PF05532"/>
    </source>
</evidence>
<feature type="region of interest" description="Disordered" evidence="2">
    <location>
        <begin position="1"/>
        <end position="63"/>
    </location>
</feature>
<dbReference type="InterPro" id="IPR008462">
    <property type="entry name" value="CsbD"/>
</dbReference>
<feature type="compositionally biased region" description="Basic and acidic residues" evidence="2">
    <location>
        <begin position="51"/>
        <end position="63"/>
    </location>
</feature>
<reference evidence="4 5" key="1">
    <citation type="journal article" date="2018" name="Syst. Appl. Microbiol.">
        <title>Pseudomonas silesiensis sp. nov. strain A3T isolated from a biological pesticide sewage treatment plant and analysis of the complete genome sequence.</title>
        <authorList>
            <person name="Kaminski M.A."/>
            <person name="Furmanczyk E.M."/>
            <person name="Sobczak A."/>
            <person name="Dziembowski A."/>
            <person name="Lipinski L."/>
        </authorList>
    </citation>
    <scope>NUCLEOTIDE SEQUENCE [LARGE SCALE GENOMIC DNA]</scope>
    <source>
        <strain evidence="4 5">A3</strain>
    </source>
</reference>
<protein>
    <recommendedName>
        <fullName evidence="3">CsbD-like domain-containing protein</fullName>
    </recommendedName>
</protein>
<proteinExistence type="inferred from homology"/>
<evidence type="ECO:0000313" key="5">
    <source>
        <dbReference type="Proteomes" id="UP000078354"/>
    </source>
</evidence>
<evidence type="ECO:0000313" key="4">
    <source>
        <dbReference type="EMBL" id="ANJ57864.1"/>
    </source>
</evidence>
<dbReference type="Pfam" id="PF05532">
    <property type="entry name" value="CsbD"/>
    <property type="match status" value="1"/>
</dbReference>
<accession>A0A191YYM8</accession>
<keyword evidence="5" id="KW-1185">Reference proteome</keyword>
<dbReference type="AlphaFoldDB" id="A0A191YYM8"/>
<name>A0A191YYM8_9PSED</name>
<feature type="compositionally biased region" description="Basic and acidic residues" evidence="2">
    <location>
        <begin position="28"/>
        <end position="44"/>
    </location>
</feature>
<evidence type="ECO:0000256" key="1">
    <source>
        <dbReference type="ARBA" id="ARBA00009129"/>
    </source>
</evidence>
<dbReference type="InterPro" id="IPR036629">
    <property type="entry name" value="YjbJ_sf"/>
</dbReference>
<dbReference type="Proteomes" id="UP000078354">
    <property type="component" value="Chromosome"/>
</dbReference>
<dbReference type="EMBL" id="CP014870">
    <property type="protein sequence ID" value="ANJ57864.1"/>
    <property type="molecule type" value="Genomic_DNA"/>
</dbReference>
<sequence length="63" mass="6414">MGSTGDKVKGMANEAVGNVKQGVGKATGNDKMRAEGVVQEKKGEAQQAVGKVKDAVKKGVDKA</sequence>
<dbReference type="Gene3D" id="1.10.1470.10">
    <property type="entry name" value="YjbJ"/>
    <property type="match status" value="1"/>
</dbReference>
<dbReference type="RefSeq" id="WP_064679337.1">
    <property type="nucleotide sequence ID" value="NZ_CP014870.1"/>
</dbReference>
<evidence type="ECO:0000256" key="2">
    <source>
        <dbReference type="SAM" id="MobiDB-lite"/>
    </source>
</evidence>
<dbReference type="STRING" id="1853130.PMA3_22965"/>
<feature type="domain" description="CsbD-like" evidence="3">
    <location>
        <begin position="6"/>
        <end position="58"/>
    </location>
</feature>
<dbReference type="SUPFAM" id="SSF69047">
    <property type="entry name" value="Hypothetical protein YjbJ"/>
    <property type="match status" value="1"/>
</dbReference>
<dbReference type="OrthoDB" id="7226109at2"/>
<dbReference type="KEGG" id="psil:PMA3_22965"/>
<comment type="similarity">
    <text evidence="1">Belongs to the UPF0337 (CsbD) family.</text>
</comment>
<gene>
    <name evidence="4" type="ORF">PMA3_22965</name>
</gene>
<organism evidence="4 5">
    <name type="scientific">Pseudomonas silesiensis</name>
    <dbReference type="NCBI Taxonomy" id="1853130"/>
    <lineage>
        <taxon>Bacteria</taxon>
        <taxon>Pseudomonadati</taxon>
        <taxon>Pseudomonadota</taxon>
        <taxon>Gammaproteobacteria</taxon>
        <taxon>Pseudomonadales</taxon>
        <taxon>Pseudomonadaceae</taxon>
        <taxon>Pseudomonas</taxon>
    </lineage>
</organism>